<dbReference type="Gene3D" id="2.40.160.60">
    <property type="entry name" value="Outer membrane protein transport protein (OMPP1/FadL/TodX)"/>
    <property type="match status" value="1"/>
</dbReference>
<feature type="signal peptide" evidence="8">
    <location>
        <begin position="1"/>
        <end position="28"/>
    </location>
</feature>
<evidence type="ECO:0000313" key="9">
    <source>
        <dbReference type="EMBL" id="AEP10677.1"/>
    </source>
</evidence>
<dbReference type="SUPFAM" id="SSF56935">
    <property type="entry name" value="Porins"/>
    <property type="match status" value="1"/>
</dbReference>
<evidence type="ECO:0000256" key="8">
    <source>
        <dbReference type="SAM" id="SignalP"/>
    </source>
</evidence>
<protein>
    <submittedName>
        <fullName evidence="9">Outer membrane transport family protein</fullName>
    </submittedName>
</protein>
<dbReference type="EMBL" id="CP002382">
    <property type="protein sequence ID" value="AEP10677.1"/>
    <property type="molecule type" value="Genomic_DNA"/>
</dbReference>
<evidence type="ECO:0000256" key="4">
    <source>
        <dbReference type="ARBA" id="ARBA00022692"/>
    </source>
</evidence>
<dbReference type="InterPro" id="IPR005017">
    <property type="entry name" value="OMPP1/FadL/TodX"/>
</dbReference>
<keyword evidence="6" id="KW-0472">Membrane</keyword>
<dbReference type="PANTHER" id="PTHR35093:SF8">
    <property type="entry name" value="OUTER MEMBRANE PROTEIN NMB0088-RELATED"/>
    <property type="match status" value="1"/>
</dbReference>
<dbReference type="Proteomes" id="UP000009286">
    <property type="component" value="Chromosome"/>
</dbReference>
<accession>G2KMI4</accession>
<keyword evidence="10" id="KW-1185">Reference proteome</keyword>
<dbReference type="HOGENOM" id="CLU_035981_0_1_5"/>
<dbReference type="OrthoDB" id="19849at2"/>
<evidence type="ECO:0000256" key="5">
    <source>
        <dbReference type="ARBA" id="ARBA00022729"/>
    </source>
</evidence>
<organism evidence="9 10">
    <name type="scientific">Micavibrio aeruginosavorus (strain ARL-13)</name>
    <dbReference type="NCBI Taxonomy" id="856793"/>
    <lineage>
        <taxon>Bacteria</taxon>
        <taxon>Pseudomonadati</taxon>
        <taxon>Bdellovibrionota</taxon>
        <taxon>Bdellovibrionia</taxon>
        <taxon>Bdellovibrionales</taxon>
        <taxon>Pseudobdellovibrionaceae</taxon>
        <taxon>Micavibrio</taxon>
    </lineage>
</organism>
<keyword evidence="4" id="KW-0812">Transmembrane</keyword>
<evidence type="ECO:0000256" key="3">
    <source>
        <dbReference type="ARBA" id="ARBA00022452"/>
    </source>
</evidence>
<dbReference type="KEGG" id="mai:MICA_2375"/>
<name>G2KMI4_MICAA</name>
<dbReference type="AlphaFoldDB" id="G2KMI4"/>
<keyword evidence="7" id="KW-0998">Cell outer membrane</keyword>
<sequence>MSRTKFSIIRTGLMAAATLIVGASAANAAGFYIQEQSVRGLGSAFSGSTTTLNDASTVYFNPAGMTQLPGLQAQAGVHVIIPDSKVKDTGSTAPLGMTLGGSSGNPYDPTPVPNGFVSYQATDNLWFGIGVTAPFGLASDYGDTWFGRFDSTKTELAVIDVQPTIAYKINEMFSIGAGVNIQHSDADLRNSVNLVGLGLGEGQSKLEGDDFGYGYSLGIQFRPWDHTTFGLSYKSEVHHELDGKIEVKQLSTGNIVASQSSNGSAKLNTPDHLTFGGSHQLNDRLTIQGQATWFGWSNFDAITAVRDSGAVASSVQQNYQNTWAFAVGAEYMVNDAWTVRGGVQFDETPTTDEFRTSRTPDGDRTWISAGATYALNEKIDLDMAGTYIFVEDGTINLQRGAANPTTGAGAGNMRAKTEGSVGILALGMTYKF</sequence>
<reference evidence="9 10" key="1">
    <citation type="journal article" date="2011" name="BMC Genomics">
        <title>Genomic insights into an obligate epibiotic bacterial predator: Micavibrio aeruginosavorus ARL-13.</title>
        <authorList>
            <person name="Wang Z."/>
            <person name="Kadouri D."/>
            <person name="Wu M."/>
        </authorList>
    </citation>
    <scope>NUCLEOTIDE SEQUENCE [LARGE SCALE GENOMIC DNA]</scope>
    <source>
        <strain evidence="9 10">ARL-13</strain>
    </source>
</reference>
<feature type="chain" id="PRO_5003432110" evidence="8">
    <location>
        <begin position="29"/>
        <end position="432"/>
    </location>
</feature>
<proteinExistence type="inferred from homology"/>
<comment type="subcellular location">
    <subcellularLocation>
        <location evidence="1">Cell outer membrane</location>
        <topology evidence="1">Multi-pass membrane protein</topology>
    </subcellularLocation>
</comment>
<dbReference type="STRING" id="856793.MICA_2375"/>
<dbReference type="GO" id="GO:0015483">
    <property type="term" value="F:long-chain fatty acid transporting porin activity"/>
    <property type="evidence" value="ECO:0007669"/>
    <property type="project" value="TreeGrafter"/>
</dbReference>
<dbReference type="RefSeq" id="WP_014103900.1">
    <property type="nucleotide sequence ID" value="NC_016026.1"/>
</dbReference>
<dbReference type="Pfam" id="PF03349">
    <property type="entry name" value="Toluene_X"/>
    <property type="match status" value="1"/>
</dbReference>
<evidence type="ECO:0000313" key="10">
    <source>
        <dbReference type="Proteomes" id="UP000009286"/>
    </source>
</evidence>
<evidence type="ECO:0000256" key="2">
    <source>
        <dbReference type="ARBA" id="ARBA00008163"/>
    </source>
</evidence>
<dbReference type="PANTHER" id="PTHR35093">
    <property type="entry name" value="OUTER MEMBRANE PROTEIN NMB0088-RELATED"/>
    <property type="match status" value="1"/>
</dbReference>
<keyword evidence="3" id="KW-1134">Transmembrane beta strand</keyword>
<keyword evidence="5 8" id="KW-0732">Signal</keyword>
<evidence type="ECO:0000256" key="7">
    <source>
        <dbReference type="ARBA" id="ARBA00023237"/>
    </source>
</evidence>
<evidence type="ECO:0000256" key="6">
    <source>
        <dbReference type="ARBA" id="ARBA00023136"/>
    </source>
</evidence>
<evidence type="ECO:0000256" key="1">
    <source>
        <dbReference type="ARBA" id="ARBA00004571"/>
    </source>
</evidence>
<dbReference type="GO" id="GO:0009279">
    <property type="term" value="C:cell outer membrane"/>
    <property type="evidence" value="ECO:0007669"/>
    <property type="project" value="UniProtKB-SubCell"/>
</dbReference>
<gene>
    <name evidence="9" type="ordered locus">MICA_2375</name>
</gene>
<comment type="similarity">
    <text evidence="2">Belongs to the OmpP1/FadL family.</text>
</comment>
<dbReference type="eggNOG" id="COG2067">
    <property type="taxonomic scope" value="Bacteria"/>
</dbReference>